<sequence>MKSTRAERRSRSRVTPTLWDALQDLTANGDTRYPTTFVLETKPDRCKMGPNRTTSKQSGPVNP</sequence>
<reference evidence="3" key="1">
    <citation type="submission" date="2013-01" db="EMBL/GenBank/DDBJ databases">
        <title>Draft Genome Sequence of a Mulberry Tree, Morus notabilis C.K. Schneid.</title>
        <authorList>
            <person name="He N."/>
            <person name="Zhao S."/>
        </authorList>
    </citation>
    <scope>NUCLEOTIDE SEQUENCE</scope>
</reference>
<dbReference type="AlphaFoldDB" id="W9SAR7"/>
<organism evidence="2 3">
    <name type="scientific">Morus notabilis</name>
    <dbReference type="NCBI Taxonomy" id="981085"/>
    <lineage>
        <taxon>Eukaryota</taxon>
        <taxon>Viridiplantae</taxon>
        <taxon>Streptophyta</taxon>
        <taxon>Embryophyta</taxon>
        <taxon>Tracheophyta</taxon>
        <taxon>Spermatophyta</taxon>
        <taxon>Magnoliopsida</taxon>
        <taxon>eudicotyledons</taxon>
        <taxon>Gunneridae</taxon>
        <taxon>Pentapetalae</taxon>
        <taxon>rosids</taxon>
        <taxon>fabids</taxon>
        <taxon>Rosales</taxon>
        <taxon>Moraceae</taxon>
        <taxon>Moreae</taxon>
        <taxon>Morus</taxon>
    </lineage>
</organism>
<keyword evidence="3" id="KW-1185">Reference proteome</keyword>
<evidence type="ECO:0000256" key="1">
    <source>
        <dbReference type="SAM" id="MobiDB-lite"/>
    </source>
</evidence>
<dbReference type="Proteomes" id="UP000030645">
    <property type="component" value="Unassembled WGS sequence"/>
</dbReference>
<proteinExistence type="predicted"/>
<name>W9SAR7_9ROSA</name>
<protein>
    <submittedName>
        <fullName evidence="2">Uncharacterized protein</fullName>
    </submittedName>
</protein>
<feature type="region of interest" description="Disordered" evidence="1">
    <location>
        <begin position="42"/>
        <end position="63"/>
    </location>
</feature>
<feature type="compositionally biased region" description="Polar residues" evidence="1">
    <location>
        <begin position="51"/>
        <end position="63"/>
    </location>
</feature>
<gene>
    <name evidence="2" type="ORF">L484_018306</name>
</gene>
<accession>W9SAR7</accession>
<dbReference type="EMBL" id="KE345991">
    <property type="protein sequence ID" value="EXC23175.1"/>
    <property type="molecule type" value="Genomic_DNA"/>
</dbReference>
<evidence type="ECO:0000313" key="2">
    <source>
        <dbReference type="EMBL" id="EXC23175.1"/>
    </source>
</evidence>
<evidence type="ECO:0000313" key="3">
    <source>
        <dbReference type="Proteomes" id="UP000030645"/>
    </source>
</evidence>